<feature type="binding site" evidence="7">
    <location>
        <position position="90"/>
    </location>
    <ligand>
        <name>substrate</name>
    </ligand>
</feature>
<evidence type="ECO:0000256" key="2">
    <source>
        <dbReference type="ARBA" id="ARBA00022679"/>
    </source>
</evidence>
<dbReference type="Pfam" id="PF01202">
    <property type="entry name" value="SKI"/>
    <property type="match status" value="1"/>
</dbReference>
<reference evidence="9" key="1">
    <citation type="submission" date="2017-09" db="EMBL/GenBank/DDBJ databases">
        <title>Depth-based differentiation of microbial function through sediment-hosted aquifers and enrichment of novel symbionts in the deep terrestrial subsurface.</title>
        <authorList>
            <person name="Probst A.J."/>
            <person name="Ladd B."/>
            <person name="Jarett J.K."/>
            <person name="Geller-Mcgrath D.E."/>
            <person name="Sieber C.M.K."/>
            <person name="Emerson J.B."/>
            <person name="Anantharaman K."/>
            <person name="Thomas B.C."/>
            <person name="Malmstrom R."/>
            <person name="Stieglmeier M."/>
            <person name="Klingl A."/>
            <person name="Woyke T."/>
            <person name="Ryan C.M."/>
            <person name="Banfield J.F."/>
        </authorList>
    </citation>
    <scope>NUCLEOTIDE SEQUENCE [LARGE SCALE GENOMIC DNA]</scope>
</reference>
<comment type="pathway">
    <text evidence="7">Metabolic intermediate biosynthesis; chorismate biosynthesis; chorismate from D-erythrose 4-phosphate and phosphoenolpyruvate: step 5/7.</text>
</comment>
<name>A0A2M6W432_9BACT</name>
<dbReference type="Proteomes" id="UP000231183">
    <property type="component" value="Unassembled WGS sequence"/>
</dbReference>
<comment type="subcellular location">
    <subcellularLocation>
        <location evidence="7">Cytoplasm</location>
    </subcellularLocation>
</comment>
<organism evidence="8 9">
    <name type="scientific">Candidatus Magasanikbacteria bacterium CG10_big_fil_rev_8_21_14_0_10_40_10</name>
    <dbReference type="NCBI Taxonomy" id="1974648"/>
    <lineage>
        <taxon>Bacteria</taxon>
        <taxon>Candidatus Magasanikiibacteriota</taxon>
    </lineage>
</organism>
<comment type="similarity">
    <text evidence="7">Belongs to the shikimate kinase family.</text>
</comment>
<feature type="binding site" evidence="7">
    <location>
        <position position="67"/>
    </location>
    <ligand>
        <name>substrate</name>
    </ligand>
</feature>
<keyword evidence="7" id="KW-0460">Magnesium</keyword>
<accession>A0A2M6W432</accession>
<dbReference type="InterPro" id="IPR027417">
    <property type="entry name" value="P-loop_NTPase"/>
</dbReference>
<dbReference type="EMBL" id="PFBX01000022">
    <property type="protein sequence ID" value="PIT87556.1"/>
    <property type="molecule type" value="Genomic_DNA"/>
</dbReference>
<dbReference type="GO" id="GO:0004765">
    <property type="term" value="F:shikimate kinase activity"/>
    <property type="evidence" value="ECO:0007669"/>
    <property type="project" value="UniProtKB-UniRule"/>
</dbReference>
<feature type="binding site" evidence="7">
    <location>
        <position position="37"/>
    </location>
    <ligand>
        <name>substrate</name>
    </ligand>
</feature>
<comment type="subunit">
    <text evidence="7">Monomer.</text>
</comment>
<gene>
    <name evidence="7" type="primary">aroK</name>
    <name evidence="8" type="ORF">COU31_02355</name>
</gene>
<feature type="binding site" evidence="7">
    <location>
        <position position="147"/>
    </location>
    <ligand>
        <name>substrate</name>
    </ligand>
</feature>
<evidence type="ECO:0000256" key="1">
    <source>
        <dbReference type="ARBA" id="ARBA00022605"/>
    </source>
</evidence>
<sequence length="180" mass="20988">MTQNQKHILLIGFKHAGKTSVGRFLSEKMEKPFVDLDEKIEEEFAKQKGQKLSVRQIVLQEGLDNFRQLENEVLTMVLNLADQHIVALGGGTPINDKNRELIVAHQVVHITADKSNIYERIMINGRPAFFNEDEDPYMAFRRVWDEREHIYDEIAQITVNNNDELERPVNELERIFNNLM</sequence>
<feature type="binding site" evidence="7">
    <location>
        <position position="126"/>
    </location>
    <ligand>
        <name>ATP</name>
        <dbReference type="ChEBI" id="CHEBI:30616"/>
    </ligand>
</feature>
<dbReference type="PANTHER" id="PTHR21087">
    <property type="entry name" value="SHIKIMATE KINASE"/>
    <property type="match status" value="1"/>
</dbReference>
<dbReference type="GO" id="GO:0000287">
    <property type="term" value="F:magnesium ion binding"/>
    <property type="evidence" value="ECO:0007669"/>
    <property type="project" value="UniProtKB-UniRule"/>
</dbReference>
<evidence type="ECO:0000256" key="6">
    <source>
        <dbReference type="ARBA" id="ARBA00023141"/>
    </source>
</evidence>
<dbReference type="AlphaFoldDB" id="A0A2M6W432"/>
<comment type="caution">
    <text evidence="7">Lacks conserved residue(s) required for the propagation of feature annotation.</text>
</comment>
<dbReference type="Gene3D" id="3.40.50.300">
    <property type="entry name" value="P-loop containing nucleotide triphosphate hydrolases"/>
    <property type="match status" value="1"/>
</dbReference>
<dbReference type="UniPathway" id="UPA00053">
    <property type="reaction ID" value="UER00088"/>
</dbReference>
<dbReference type="CDD" id="cd00464">
    <property type="entry name" value="SK"/>
    <property type="match status" value="1"/>
</dbReference>
<comment type="caution">
    <text evidence="8">The sequence shown here is derived from an EMBL/GenBank/DDBJ whole genome shotgun (WGS) entry which is preliminary data.</text>
</comment>
<keyword evidence="3 7" id="KW-0547">Nucleotide-binding</keyword>
<evidence type="ECO:0000256" key="4">
    <source>
        <dbReference type="ARBA" id="ARBA00022777"/>
    </source>
</evidence>
<keyword evidence="2 7" id="KW-0808">Transferase</keyword>
<dbReference type="GO" id="GO:0009073">
    <property type="term" value="P:aromatic amino acid family biosynthetic process"/>
    <property type="evidence" value="ECO:0007669"/>
    <property type="project" value="UniProtKB-KW"/>
</dbReference>
<dbReference type="SUPFAM" id="SSF52540">
    <property type="entry name" value="P-loop containing nucleoside triphosphate hydrolases"/>
    <property type="match status" value="1"/>
</dbReference>
<keyword evidence="7" id="KW-0963">Cytoplasm</keyword>
<dbReference type="GO" id="GO:0008652">
    <property type="term" value="P:amino acid biosynthetic process"/>
    <property type="evidence" value="ECO:0007669"/>
    <property type="project" value="UniProtKB-KW"/>
</dbReference>
<keyword evidence="1 7" id="KW-0028">Amino-acid biosynthesis</keyword>
<protein>
    <recommendedName>
        <fullName evidence="7">Shikimate kinase</fullName>
        <shortName evidence="7">SK</shortName>
        <ecNumber evidence="7">2.7.1.71</ecNumber>
    </recommendedName>
</protein>
<proteinExistence type="inferred from homology"/>
<evidence type="ECO:0000313" key="9">
    <source>
        <dbReference type="Proteomes" id="UP000231183"/>
    </source>
</evidence>
<evidence type="ECO:0000256" key="3">
    <source>
        <dbReference type="ARBA" id="ARBA00022741"/>
    </source>
</evidence>
<comment type="catalytic activity">
    <reaction evidence="7">
        <text>shikimate + ATP = 3-phosphoshikimate + ADP + H(+)</text>
        <dbReference type="Rhea" id="RHEA:13121"/>
        <dbReference type="ChEBI" id="CHEBI:15378"/>
        <dbReference type="ChEBI" id="CHEBI:30616"/>
        <dbReference type="ChEBI" id="CHEBI:36208"/>
        <dbReference type="ChEBI" id="CHEBI:145989"/>
        <dbReference type="ChEBI" id="CHEBI:456216"/>
        <dbReference type="EC" id="2.7.1.71"/>
    </reaction>
</comment>
<dbReference type="InterPro" id="IPR031322">
    <property type="entry name" value="Shikimate/glucono_kinase"/>
</dbReference>
<dbReference type="PRINTS" id="PR01100">
    <property type="entry name" value="SHIKIMTKNASE"/>
</dbReference>
<evidence type="ECO:0000256" key="5">
    <source>
        <dbReference type="ARBA" id="ARBA00022840"/>
    </source>
</evidence>
<dbReference type="PANTHER" id="PTHR21087:SF16">
    <property type="entry name" value="SHIKIMATE KINASE 1, CHLOROPLASTIC"/>
    <property type="match status" value="1"/>
</dbReference>
<dbReference type="GO" id="GO:0009423">
    <property type="term" value="P:chorismate biosynthetic process"/>
    <property type="evidence" value="ECO:0007669"/>
    <property type="project" value="UniProtKB-UniRule"/>
</dbReference>
<keyword evidence="6 7" id="KW-0057">Aromatic amino acid biosynthesis</keyword>
<comment type="cofactor">
    <cofactor evidence="7">
        <name>Mg(2+)</name>
        <dbReference type="ChEBI" id="CHEBI:18420"/>
    </cofactor>
    <text evidence="7">Binds 1 Mg(2+) ion per subunit.</text>
</comment>
<feature type="binding site" evidence="7">
    <location>
        <begin position="15"/>
        <end position="20"/>
    </location>
    <ligand>
        <name>ATP</name>
        <dbReference type="ChEBI" id="CHEBI:30616"/>
    </ligand>
</feature>
<dbReference type="EC" id="2.7.1.71" evidence="7"/>
<comment type="function">
    <text evidence="7">Catalyzes the specific phosphorylation of the 3-hydroxyl group of shikimic acid using ATP as a cosubstrate.</text>
</comment>
<keyword evidence="7" id="KW-0479">Metal-binding</keyword>
<feature type="binding site" evidence="7">
    <location>
        <position position="19"/>
    </location>
    <ligand>
        <name>Mg(2+)</name>
        <dbReference type="ChEBI" id="CHEBI:18420"/>
    </ligand>
</feature>
<dbReference type="HAMAP" id="MF_00109">
    <property type="entry name" value="Shikimate_kinase"/>
    <property type="match status" value="1"/>
</dbReference>
<keyword evidence="4 7" id="KW-0418">Kinase</keyword>
<dbReference type="InterPro" id="IPR000623">
    <property type="entry name" value="Shikimate_kinase/TSH1"/>
</dbReference>
<evidence type="ECO:0000313" key="8">
    <source>
        <dbReference type="EMBL" id="PIT87556.1"/>
    </source>
</evidence>
<evidence type="ECO:0000256" key="7">
    <source>
        <dbReference type="HAMAP-Rule" id="MF_00109"/>
    </source>
</evidence>
<keyword evidence="5 7" id="KW-0067">ATP-binding</keyword>
<dbReference type="GO" id="GO:0005524">
    <property type="term" value="F:ATP binding"/>
    <property type="evidence" value="ECO:0007669"/>
    <property type="project" value="UniProtKB-UniRule"/>
</dbReference>
<dbReference type="GO" id="GO:0005829">
    <property type="term" value="C:cytosol"/>
    <property type="evidence" value="ECO:0007669"/>
    <property type="project" value="TreeGrafter"/>
</dbReference>